<name>A0AAW2K5A5_SESRA</name>
<accession>A0AAW2K5A5</accession>
<dbReference type="EMBL" id="JACGWJ010000030">
    <property type="protein sequence ID" value="KAL0301749.1"/>
    <property type="molecule type" value="Genomic_DNA"/>
</dbReference>
<dbReference type="PANTHER" id="PTHR33710:SF62">
    <property type="entry name" value="DUF4283 DOMAIN PROTEIN"/>
    <property type="match status" value="1"/>
</dbReference>
<reference evidence="1" key="2">
    <citation type="journal article" date="2024" name="Plant">
        <title>Genomic evolution and insights into agronomic trait innovations of Sesamum species.</title>
        <authorList>
            <person name="Miao H."/>
            <person name="Wang L."/>
            <person name="Qu L."/>
            <person name="Liu H."/>
            <person name="Sun Y."/>
            <person name="Le M."/>
            <person name="Wang Q."/>
            <person name="Wei S."/>
            <person name="Zheng Y."/>
            <person name="Lin W."/>
            <person name="Duan Y."/>
            <person name="Cao H."/>
            <person name="Xiong S."/>
            <person name="Wang X."/>
            <person name="Wei L."/>
            <person name="Li C."/>
            <person name="Ma Q."/>
            <person name="Ju M."/>
            <person name="Zhao R."/>
            <person name="Li G."/>
            <person name="Mu C."/>
            <person name="Tian Q."/>
            <person name="Mei H."/>
            <person name="Zhang T."/>
            <person name="Gao T."/>
            <person name="Zhang H."/>
        </authorList>
    </citation>
    <scope>NUCLEOTIDE SEQUENCE</scope>
    <source>
        <strain evidence="1">G02</strain>
    </source>
</reference>
<protein>
    <submittedName>
        <fullName evidence="1">Uncharacterized protein</fullName>
    </submittedName>
</protein>
<proteinExistence type="predicted"/>
<comment type="caution">
    <text evidence="1">The sequence shown here is derived from an EMBL/GenBank/DDBJ whole genome shotgun (WGS) entry which is preliminary data.</text>
</comment>
<gene>
    <name evidence="1" type="ORF">Sradi_6451700</name>
</gene>
<evidence type="ECO:0000313" key="1">
    <source>
        <dbReference type="EMBL" id="KAL0301749.1"/>
    </source>
</evidence>
<sequence>MREFRLILDNAGLFDLGCSDGVFTWCNRQEAPHTILERLNRVCGNDNWQLQFPHTQVKHLSAIYSHVPVLVELSPVTSQDERFVQPFRFEASWIKYADSEKIIAKSWSCIGWFSPHDQFLRNIEAYQSKLLAKKSLGCGWIKRDIGKIIKKIEHLRKQTITETRTTENNLKAKLEDLYHAEEILWKQWENLIGLKKGIGTRVSFMPMPTKSSIGIKSNVLKIRMGGGLIRNRILLSISRITLGGFLDRPNLHSMTWTVEWKHYRVKSTWT</sequence>
<dbReference type="AlphaFoldDB" id="A0AAW2K5A5"/>
<reference evidence="1" key="1">
    <citation type="submission" date="2020-06" db="EMBL/GenBank/DDBJ databases">
        <authorList>
            <person name="Li T."/>
            <person name="Hu X."/>
            <person name="Zhang T."/>
            <person name="Song X."/>
            <person name="Zhang H."/>
            <person name="Dai N."/>
            <person name="Sheng W."/>
            <person name="Hou X."/>
            <person name="Wei L."/>
        </authorList>
    </citation>
    <scope>NUCLEOTIDE SEQUENCE</scope>
    <source>
        <strain evidence="1">G02</strain>
        <tissue evidence="1">Leaf</tissue>
    </source>
</reference>
<dbReference type="PANTHER" id="PTHR33710">
    <property type="entry name" value="BNAC02G09200D PROTEIN"/>
    <property type="match status" value="1"/>
</dbReference>
<organism evidence="1">
    <name type="scientific">Sesamum radiatum</name>
    <name type="common">Black benniseed</name>
    <dbReference type="NCBI Taxonomy" id="300843"/>
    <lineage>
        <taxon>Eukaryota</taxon>
        <taxon>Viridiplantae</taxon>
        <taxon>Streptophyta</taxon>
        <taxon>Embryophyta</taxon>
        <taxon>Tracheophyta</taxon>
        <taxon>Spermatophyta</taxon>
        <taxon>Magnoliopsida</taxon>
        <taxon>eudicotyledons</taxon>
        <taxon>Gunneridae</taxon>
        <taxon>Pentapetalae</taxon>
        <taxon>asterids</taxon>
        <taxon>lamiids</taxon>
        <taxon>Lamiales</taxon>
        <taxon>Pedaliaceae</taxon>
        <taxon>Sesamum</taxon>
    </lineage>
</organism>